<evidence type="ECO:0000259" key="5">
    <source>
        <dbReference type="PROSITE" id="PS50977"/>
    </source>
</evidence>
<evidence type="ECO:0000313" key="6">
    <source>
        <dbReference type="EMBL" id="PZF84719.1"/>
    </source>
</evidence>
<name>A0A2W2C9C9_9ACTN</name>
<evidence type="ECO:0000256" key="1">
    <source>
        <dbReference type="ARBA" id="ARBA00023015"/>
    </source>
</evidence>
<dbReference type="Gene3D" id="1.10.357.10">
    <property type="entry name" value="Tetracycline Repressor, domain 2"/>
    <property type="match status" value="1"/>
</dbReference>
<evidence type="ECO:0000256" key="4">
    <source>
        <dbReference type="PROSITE-ProRule" id="PRU00335"/>
    </source>
</evidence>
<feature type="DNA-binding region" description="H-T-H motif" evidence="4">
    <location>
        <begin position="37"/>
        <end position="56"/>
    </location>
</feature>
<protein>
    <recommendedName>
        <fullName evidence="5">HTH tetR-type domain-containing protein</fullName>
    </recommendedName>
</protein>
<dbReference type="Proteomes" id="UP000248764">
    <property type="component" value="Unassembled WGS sequence"/>
</dbReference>
<dbReference type="PANTHER" id="PTHR47506:SF1">
    <property type="entry name" value="HTH-TYPE TRANSCRIPTIONAL REGULATOR YJDC"/>
    <property type="match status" value="1"/>
</dbReference>
<sequence>MGTDLAKGKGRRRALTREQVLNSAETGFLERGFHGASVEWLASRAGYTTGAIYSSFRDKAGLFLAVLERRYRSQIEMWRAAAAADDAEQAVVALVKGQLEDPLYLGWFSAYHEFLASSVRDPELRAALRTQFRHFAHEFEVAMQPLASRSSLPAKDFAELVRAASNGLALFEVIEQTDDRADLMTALLARLTR</sequence>
<dbReference type="Pfam" id="PF00440">
    <property type="entry name" value="TetR_N"/>
    <property type="match status" value="1"/>
</dbReference>
<dbReference type="PRINTS" id="PR00455">
    <property type="entry name" value="HTHTETR"/>
</dbReference>
<keyword evidence="2 4" id="KW-0238">DNA-binding</keyword>
<evidence type="ECO:0000313" key="7">
    <source>
        <dbReference type="Proteomes" id="UP000248764"/>
    </source>
</evidence>
<keyword evidence="1" id="KW-0805">Transcription regulation</keyword>
<gene>
    <name evidence="6" type="ORF">C1I92_07580</name>
</gene>
<reference evidence="6 7" key="1">
    <citation type="submission" date="2018-01" db="EMBL/GenBank/DDBJ databases">
        <title>Draft genome sequence of Jiangella sp. GTF31.</title>
        <authorList>
            <person name="Sahin N."/>
            <person name="Ay H."/>
            <person name="Saygin H."/>
        </authorList>
    </citation>
    <scope>NUCLEOTIDE SEQUENCE [LARGE SCALE GENOMIC DNA]</scope>
    <source>
        <strain evidence="6 7">GTF31</strain>
    </source>
</reference>
<organism evidence="6 7">
    <name type="scientific">Jiangella anatolica</name>
    <dbReference type="NCBI Taxonomy" id="2670374"/>
    <lineage>
        <taxon>Bacteria</taxon>
        <taxon>Bacillati</taxon>
        <taxon>Actinomycetota</taxon>
        <taxon>Actinomycetes</taxon>
        <taxon>Jiangellales</taxon>
        <taxon>Jiangellaceae</taxon>
        <taxon>Jiangella</taxon>
    </lineage>
</organism>
<dbReference type="InterPro" id="IPR009057">
    <property type="entry name" value="Homeodomain-like_sf"/>
</dbReference>
<dbReference type="RefSeq" id="WP_111254059.1">
    <property type="nucleotide sequence ID" value="NZ_POTW01000013.1"/>
</dbReference>
<proteinExistence type="predicted"/>
<evidence type="ECO:0000256" key="3">
    <source>
        <dbReference type="ARBA" id="ARBA00023163"/>
    </source>
</evidence>
<keyword evidence="3" id="KW-0804">Transcription</keyword>
<feature type="domain" description="HTH tetR-type" evidence="5">
    <location>
        <begin position="14"/>
        <end position="74"/>
    </location>
</feature>
<dbReference type="SUPFAM" id="SSF46689">
    <property type="entry name" value="Homeodomain-like"/>
    <property type="match status" value="1"/>
</dbReference>
<dbReference type="EMBL" id="POTW01000013">
    <property type="protein sequence ID" value="PZF84719.1"/>
    <property type="molecule type" value="Genomic_DNA"/>
</dbReference>
<evidence type="ECO:0000256" key="2">
    <source>
        <dbReference type="ARBA" id="ARBA00023125"/>
    </source>
</evidence>
<dbReference type="InterPro" id="IPR001647">
    <property type="entry name" value="HTH_TetR"/>
</dbReference>
<dbReference type="GO" id="GO:0003677">
    <property type="term" value="F:DNA binding"/>
    <property type="evidence" value="ECO:0007669"/>
    <property type="project" value="UniProtKB-UniRule"/>
</dbReference>
<dbReference type="PANTHER" id="PTHR47506">
    <property type="entry name" value="TRANSCRIPTIONAL REGULATORY PROTEIN"/>
    <property type="match status" value="1"/>
</dbReference>
<comment type="caution">
    <text evidence="6">The sequence shown here is derived from an EMBL/GenBank/DDBJ whole genome shotgun (WGS) entry which is preliminary data.</text>
</comment>
<accession>A0A2W2C9C9</accession>
<keyword evidence="7" id="KW-1185">Reference proteome</keyword>
<dbReference type="AlphaFoldDB" id="A0A2W2C9C9"/>
<dbReference type="PROSITE" id="PS50977">
    <property type="entry name" value="HTH_TETR_2"/>
    <property type="match status" value="1"/>
</dbReference>